<sequence>MESFKEQTVFLCRKCLGNYSVTTPQSILFCGYQCKYNWEHPQGLTRSEKQQHNPSEETGKLRRQAATDAVCAKKILDELKAKKFKFYCWIPECSEKITMMGKNYVDKKLCDKCEDIAQRLGKYHRVLQLVDDYNNNPNKYLRPPDFLKDQIDKNLIWENSYIKFYIKYSDSGESHNYDTNIFPLLRIFTNDDIVIDASGKSYIDYHDKRLEYYHFAYNAYNEPSLKIYSVTIIQKIKL</sequence>
<reference evidence="1" key="1">
    <citation type="journal article" date="2019" name="MBio">
        <title>Virus Genomes from Deep Sea Sediments Expand the Ocean Megavirome and Support Independent Origins of Viral Gigantism.</title>
        <authorList>
            <person name="Backstrom D."/>
            <person name="Yutin N."/>
            <person name="Jorgensen S.L."/>
            <person name="Dharamshi J."/>
            <person name="Homa F."/>
            <person name="Zaremba-Niedwiedzka K."/>
            <person name="Spang A."/>
            <person name="Wolf Y.I."/>
            <person name="Koonin E.V."/>
            <person name="Ettema T.J."/>
        </authorList>
    </citation>
    <scope>NUCLEOTIDE SEQUENCE</scope>
</reference>
<evidence type="ECO:0000313" key="1">
    <source>
        <dbReference type="EMBL" id="QBK87225.1"/>
    </source>
</evidence>
<accession>A0A481YWR0</accession>
<name>A0A481YWR0_9VIRU</name>
<protein>
    <submittedName>
        <fullName evidence="1">Uncharacterized protein</fullName>
    </submittedName>
</protein>
<proteinExistence type="predicted"/>
<organism evidence="1">
    <name type="scientific">Marseillevirus LCMAC201</name>
    <dbReference type="NCBI Taxonomy" id="2506605"/>
    <lineage>
        <taxon>Viruses</taxon>
        <taxon>Varidnaviria</taxon>
        <taxon>Bamfordvirae</taxon>
        <taxon>Nucleocytoviricota</taxon>
        <taxon>Megaviricetes</taxon>
        <taxon>Pimascovirales</taxon>
        <taxon>Pimascovirales incertae sedis</taxon>
        <taxon>Marseilleviridae</taxon>
    </lineage>
</organism>
<gene>
    <name evidence="1" type="ORF">LCMAC201_01270</name>
</gene>
<dbReference type="EMBL" id="MK500346">
    <property type="protein sequence ID" value="QBK87225.1"/>
    <property type="molecule type" value="Genomic_DNA"/>
</dbReference>